<dbReference type="PANTHER" id="PTHR23508">
    <property type="entry name" value="CARBOXYLIC ACID TRANSPORTER PROTEIN HOMOLOG"/>
    <property type="match status" value="1"/>
</dbReference>
<dbReference type="GO" id="GO:0035879">
    <property type="term" value="P:plasma membrane lactate transport"/>
    <property type="evidence" value="ECO:0007669"/>
    <property type="project" value="TreeGrafter"/>
</dbReference>
<protein>
    <recommendedName>
        <fullName evidence="6">Major facilitator superfamily (MFS) profile domain-containing protein</fullName>
    </recommendedName>
</protein>
<feature type="transmembrane region" description="Helical" evidence="5">
    <location>
        <begin position="288"/>
        <end position="310"/>
    </location>
</feature>
<dbReference type="GO" id="GO:0015355">
    <property type="term" value="F:secondary active monocarboxylate transmembrane transporter activity"/>
    <property type="evidence" value="ECO:0007669"/>
    <property type="project" value="TreeGrafter"/>
</dbReference>
<evidence type="ECO:0000256" key="2">
    <source>
        <dbReference type="ARBA" id="ARBA00022692"/>
    </source>
</evidence>
<dbReference type="InterPro" id="IPR020846">
    <property type="entry name" value="MFS_dom"/>
</dbReference>
<feature type="transmembrane region" description="Helical" evidence="5">
    <location>
        <begin position="248"/>
        <end position="268"/>
    </location>
</feature>
<reference evidence="7 8" key="1">
    <citation type="submission" date="2014-04" db="EMBL/GenBank/DDBJ databases">
        <authorList>
            <consortium name="DOE Joint Genome Institute"/>
            <person name="Kuo A."/>
            <person name="Kohler A."/>
            <person name="Nagy L.G."/>
            <person name="Floudas D."/>
            <person name="Copeland A."/>
            <person name="Barry K.W."/>
            <person name="Cichocki N."/>
            <person name="Veneault-Fourrey C."/>
            <person name="LaButti K."/>
            <person name="Lindquist E.A."/>
            <person name="Lipzen A."/>
            <person name="Lundell T."/>
            <person name="Morin E."/>
            <person name="Murat C."/>
            <person name="Sun H."/>
            <person name="Tunlid A."/>
            <person name="Henrissat B."/>
            <person name="Grigoriev I.V."/>
            <person name="Hibbett D.S."/>
            <person name="Martin F."/>
            <person name="Nordberg H.P."/>
            <person name="Cantor M.N."/>
            <person name="Hua S.X."/>
        </authorList>
    </citation>
    <scope>NUCLEOTIDE SEQUENCE [LARGE SCALE GENOMIC DNA]</scope>
    <source>
        <strain evidence="7 8">LaAM-08-1</strain>
    </source>
</reference>
<feature type="transmembrane region" description="Helical" evidence="5">
    <location>
        <begin position="340"/>
        <end position="360"/>
    </location>
</feature>
<keyword evidence="3 5" id="KW-1133">Transmembrane helix</keyword>
<dbReference type="Proteomes" id="UP000054477">
    <property type="component" value="Unassembled WGS sequence"/>
</dbReference>
<feature type="transmembrane region" description="Helical" evidence="5">
    <location>
        <begin position="125"/>
        <end position="145"/>
    </location>
</feature>
<dbReference type="Pfam" id="PF07690">
    <property type="entry name" value="MFS_1"/>
    <property type="match status" value="1"/>
</dbReference>
<dbReference type="SUPFAM" id="SSF103473">
    <property type="entry name" value="MFS general substrate transporter"/>
    <property type="match status" value="1"/>
</dbReference>
<feature type="transmembrane region" description="Helical" evidence="5">
    <location>
        <begin position="317"/>
        <end position="334"/>
    </location>
</feature>
<feature type="domain" description="Major facilitator superfamily (MFS) profile" evidence="6">
    <location>
        <begin position="35"/>
        <end position="444"/>
    </location>
</feature>
<evidence type="ECO:0000256" key="4">
    <source>
        <dbReference type="ARBA" id="ARBA00023136"/>
    </source>
</evidence>
<evidence type="ECO:0000256" key="1">
    <source>
        <dbReference type="ARBA" id="ARBA00004141"/>
    </source>
</evidence>
<evidence type="ECO:0000313" key="8">
    <source>
        <dbReference type="Proteomes" id="UP000054477"/>
    </source>
</evidence>
<dbReference type="CDD" id="cd17316">
    <property type="entry name" value="MFS_SV2_like"/>
    <property type="match status" value="1"/>
</dbReference>
<feature type="transmembrane region" description="Helical" evidence="5">
    <location>
        <begin position="71"/>
        <end position="93"/>
    </location>
</feature>
<evidence type="ECO:0000256" key="3">
    <source>
        <dbReference type="ARBA" id="ARBA00022989"/>
    </source>
</evidence>
<dbReference type="Gene3D" id="1.20.1250.20">
    <property type="entry name" value="MFS general substrate transporter like domains"/>
    <property type="match status" value="2"/>
</dbReference>
<feature type="transmembrane region" description="Helical" evidence="5">
    <location>
        <begin position="191"/>
        <end position="210"/>
    </location>
</feature>
<dbReference type="EMBL" id="KN838683">
    <property type="protein sequence ID" value="KIJ97808.1"/>
    <property type="molecule type" value="Genomic_DNA"/>
</dbReference>
<keyword evidence="8" id="KW-1185">Reference proteome</keyword>
<keyword evidence="2 5" id="KW-0812">Transmembrane</keyword>
<evidence type="ECO:0000259" key="6">
    <source>
        <dbReference type="PROSITE" id="PS50850"/>
    </source>
</evidence>
<dbReference type="GO" id="GO:0005886">
    <property type="term" value="C:plasma membrane"/>
    <property type="evidence" value="ECO:0007669"/>
    <property type="project" value="TreeGrafter"/>
</dbReference>
<evidence type="ECO:0000313" key="7">
    <source>
        <dbReference type="EMBL" id="KIJ97808.1"/>
    </source>
</evidence>
<dbReference type="AlphaFoldDB" id="A0A0C9X8R3"/>
<dbReference type="OrthoDB" id="5296287at2759"/>
<dbReference type="PANTHER" id="PTHR23508:SF10">
    <property type="entry name" value="CARBOXYLIC ACID TRANSPORTER PROTEIN HOMOLOG"/>
    <property type="match status" value="1"/>
</dbReference>
<feature type="transmembrane region" description="Helical" evidence="5">
    <location>
        <begin position="21"/>
        <end position="43"/>
    </location>
</feature>
<name>A0A0C9X8R3_9AGAR</name>
<comment type="subcellular location">
    <subcellularLocation>
        <location evidence="1">Membrane</location>
        <topology evidence="1">Multi-pass membrane protein</topology>
    </subcellularLocation>
</comment>
<reference evidence="8" key="2">
    <citation type="submission" date="2015-01" db="EMBL/GenBank/DDBJ databases">
        <title>Evolutionary Origins and Diversification of the Mycorrhizal Mutualists.</title>
        <authorList>
            <consortium name="DOE Joint Genome Institute"/>
            <consortium name="Mycorrhizal Genomics Consortium"/>
            <person name="Kohler A."/>
            <person name="Kuo A."/>
            <person name="Nagy L.G."/>
            <person name="Floudas D."/>
            <person name="Copeland A."/>
            <person name="Barry K.W."/>
            <person name="Cichocki N."/>
            <person name="Veneault-Fourrey C."/>
            <person name="LaButti K."/>
            <person name="Lindquist E.A."/>
            <person name="Lipzen A."/>
            <person name="Lundell T."/>
            <person name="Morin E."/>
            <person name="Murat C."/>
            <person name="Riley R."/>
            <person name="Ohm R."/>
            <person name="Sun H."/>
            <person name="Tunlid A."/>
            <person name="Henrissat B."/>
            <person name="Grigoriev I.V."/>
            <person name="Hibbett D.S."/>
            <person name="Martin F."/>
        </authorList>
    </citation>
    <scope>NUCLEOTIDE SEQUENCE [LARGE SCALE GENOMIC DNA]</scope>
    <source>
        <strain evidence="8">LaAM-08-1</strain>
    </source>
</reference>
<gene>
    <name evidence="7" type="ORF">K443DRAFT_9619</name>
</gene>
<feature type="transmembrane region" description="Helical" evidence="5">
    <location>
        <begin position="100"/>
        <end position="119"/>
    </location>
</feature>
<dbReference type="InterPro" id="IPR011701">
    <property type="entry name" value="MFS"/>
</dbReference>
<dbReference type="InterPro" id="IPR036259">
    <property type="entry name" value="MFS_trans_sf"/>
</dbReference>
<dbReference type="STRING" id="1095629.A0A0C9X8R3"/>
<feature type="transmembrane region" description="Helical" evidence="5">
    <location>
        <begin position="166"/>
        <end position="185"/>
    </location>
</feature>
<dbReference type="PROSITE" id="PS50850">
    <property type="entry name" value="MFS"/>
    <property type="match status" value="1"/>
</dbReference>
<organism evidence="7 8">
    <name type="scientific">Laccaria amethystina LaAM-08-1</name>
    <dbReference type="NCBI Taxonomy" id="1095629"/>
    <lineage>
        <taxon>Eukaryota</taxon>
        <taxon>Fungi</taxon>
        <taxon>Dikarya</taxon>
        <taxon>Basidiomycota</taxon>
        <taxon>Agaricomycotina</taxon>
        <taxon>Agaricomycetes</taxon>
        <taxon>Agaricomycetidae</taxon>
        <taxon>Agaricales</taxon>
        <taxon>Agaricineae</taxon>
        <taxon>Hydnangiaceae</taxon>
        <taxon>Laccaria</taxon>
    </lineage>
</organism>
<accession>A0A0C9X8R3</accession>
<evidence type="ECO:0000256" key="5">
    <source>
        <dbReference type="SAM" id="Phobius"/>
    </source>
</evidence>
<proteinExistence type="predicted"/>
<dbReference type="HOGENOM" id="CLU_001265_46_1_1"/>
<sequence>MAPFFLRNLIPHREQKQQTNLLTVIGDLTWVQWAQFFVGWLAWTSTAFGFFSVPLSIEQFEVQFNKSTNQITTAITLTLLFRSLGAVIFGIISDRYGRKWPLVCNLLFIFSLELGAGFIQTFKQFLILRSLFGVGMGGIWGLAASTALENLPIEARGMASGFLQQGYACGYLFAALVSLLIVPEVKQGWRIMFWTASGLSFITSFLRSLLPESQHVLRAKEVERYFGVDTSNKTRAFMRNMKEMLKRHWALCIYAVLLMAGFNFLSHGSQDLYPEYLETTKGFTRRDATIATIWGNVGSLSGGIFAGILSQRIGRRLTMILMVLLAGAFIPLWILPSSFIMLSAGAFCIQFGIQGAWGVIPIQLAEMSPPAFRVTFSGVAYQLGNIISAASAQIETVGGQHLKTTIYENGQEIIVPDYAKVQGIFIGTVTAFVVFITIIGPEKHGATFEQPRSDFEKGGVRGKSSRVPKLIIGLSSEPEAIELEKARVKIIDRSYT</sequence>
<keyword evidence="4 5" id="KW-0472">Membrane</keyword>